<dbReference type="Proteomes" id="UP001320245">
    <property type="component" value="Unassembled WGS sequence"/>
</dbReference>
<evidence type="ECO:0000256" key="1">
    <source>
        <dbReference type="SAM" id="MobiDB-lite"/>
    </source>
</evidence>
<dbReference type="EMBL" id="JAJSPL020000018">
    <property type="protein sequence ID" value="KAK7740991.1"/>
    <property type="molecule type" value="Genomic_DNA"/>
</dbReference>
<dbReference type="Pfam" id="PF17667">
    <property type="entry name" value="Pkinase_fungal"/>
    <property type="match status" value="1"/>
</dbReference>
<organism evidence="3 4">
    <name type="scientific">Cytospora paraplurivora</name>
    <dbReference type="NCBI Taxonomy" id="2898453"/>
    <lineage>
        <taxon>Eukaryota</taxon>
        <taxon>Fungi</taxon>
        <taxon>Dikarya</taxon>
        <taxon>Ascomycota</taxon>
        <taxon>Pezizomycotina</taxon>
        <taxon>Sordariomycetes</taxon>
        <taxon>Sordariomycetidae</taxon>
        <taxon>Diaporthales</taxon>
        <taxon>Cytosporaceae</taxon>
        <taxon>Cytospora</taxon>
    </lineage>
</organism>
<proteinExistence type="predicted"/>
<evidence type="ECO:0000313" key="3">
    <source>
        <dbReference type="EMBL" id="KAK7740991.1"/>
    </source>
</evidence>
<keyword evidence="4" id="KW-1185">Reference proteome</keyword>
<feature type="region of interest" description="Disordered" evidence="1">
    <location>
        <begin position="136"/>
        <end position="175"/>
    </location>
</feature>
<reference evidence="3 4" key="1">
    <citation type="journal article" date="2023" name="PLoS ONE">
        <title>Cytospora paraplurivora sp. nov. isolated from orchards with fruit tree decline syndrome in Ontario, Canada.</title>
        <authorList>
            <person name="Ilyukhin E."/>
            <person name="Nguyen H.D.T."/>
            <person name="Castle A.J."/>
            <person name="Ellouze W."/>
        </authorList>
    </citation>
    <scope>NUCLEOTIDE SEQUENCE [LARGE SCALE GENOMIC DNA]</scope>
    <source>
        <strain evidence="3 4">FDS-564</strain>
    </source>
</reference>
<dbReference type="AlphaFoldDB" id="A0AAN9U8K7"/>
<feature type="domain" description="Fungal-type protein kinase" evidence="2">
    <location>
        <begin position="285"/>
        <end position="510"/>
    </location>
</feature>
<dbReference type="PANTHER" id="PTHR38248:SF2">
    <property type="entry name" value="FUNK1 11"/>
    <property type="match status" value="1"/>
</dbReference>
<accession>A0AAN9U8K7</accession>
<evidence type="ECO:0000313" key="4">
    <source>
        <dbReference type="Proteomes" id="UP001320245"/>
    </source>
</evidence>
<comment type="caution">
    <text evidence="3">The sequence shown here is derived from an EMBL/GenBank/DDBJ whole genome shotgun (WGS) entry which is preliminary data.</text>
</comment>
<evidence type="ECO:0000259" key="2">
    <source>
        <dbReference type="Pfam" id="PF17667"/>
    </source>
</evidence>
<feature type="compositionally biased region" description="Polar residues" evidence="1">
    <location>
        <begin position="158"/>
        <end position="175"/>
    </location>
</feature>
<dbReference type="PANTHER" id="PTHR38248">
    <property type="entry name" value="FUNK1 6"/>
    <property type="match status" value="1"/>
</dbReference>
<sequence length="553" mass="62263">MDTSKIVEAHPIGTCLDTLHRSLCSLEQEHGNLDSVNTSGIVKSLVDLPYRAFLTTPPDLQAATIQLASLLLAHQASSVLPSVSGTTNLRADILRFNIAISTDFDFGRVKPLLATVLERKSDQELWDQVYKVVTESPPTSQLTPQPTPRPSSPLARQTPRTRTTGYIHNSSQNRASTDRLLKEELDVLYVDVPDFHKAFLSHIPGLEAATDAIFKNCQQRESPQYRDGNWVGWPEDANQYKVLEWLATFCGTLANMAKDHGFTTTRQLVSFADDYLESSTPARRKLDVGFVDNLQVQAKPKPSFSEIQVLGELKCNPKADTAAKAWFDNARYVREVFASQDNRRFVFSFTLCGSHMRVWKFDRIGGISSDLFDIHEDGPRLVSTLLGFLTIDQADLGYDPTIKIADDGERFIEINRNGKQERLFLLHPPILRAPCIVGRATTCWKAYNKDHPKEALVIKDSWQHPERDEEGDLLRMAFKEGVTNVAKYYHHETVQVGGRDDDILHNPEQCYATEKAFILGRDNLRQQYWEPDTQPESFLSATGYAFGLLAGGY</sequence>
<name>A0AAN9U8K7_9PEZI</name>
<protein>
    <recommendedName>
        <fullName evidence="2">Fungal-type protein kinase domain-containing protein</fullName>
    </recommendedName>
</protein>
<gene>
    <name evidence="3" type="ORF">SLS53_005054</name>
</gene>
<dbReference type="InterPro" id="IPR040976">
    <property type="entry name" value="Pkinase_fungal"/>
</dbReference>